<keyword evidence="2" id="KW-0732">Signal</keyword>
<dbReference type="EMBL" id="JAZHXI010000015">
    <property type="protein sequence ID" value="KAL2063652.1"/>
    <property type="molecule type" value="Genomic_DNA"/>
</dbReference>
<organism evidence="3 4">
    <name type="scientific">Oculimacula yallundae</name>
    <dbReference type="NCBI Taxonomy" id="86028"/>
    <lineage>
        <taxon>Eukaryota</taxon>
        <taxon>Fungi</taxon>
        <taxon>Dikarya</taxon>
        <taxon>Ascomycota</taxon>
        <taxon>Pezizomycotina</taxon>
        <taxon>Leotiomycetes</taxon>
        <taxon>Helotiales</taxon>
        <taxon>Ploettnerulaceae</taxon>
        <taxon>Oculimacula</taxon>
    </lineage>
</organism>
<feature type="chain" id="PRO_5047011860" evidence="2">
    <location>
        <begin position="19"/>
        <end position="101"/>
    </location>
</feature>
<feature type="compositionally biased region" description="Basic and acidic residues" evidence="1">
    <location>
        <begin position="79"/>
        <end position="90"/>
    </location>
</feature>
<feature type="region of interest" description="Disordered" evidence="1">
    <location>
        <begin position="78"/>
        <end position="101"/>
    </location>
</feature>
<reference evidence="3 4" key="1">
    <citation type="journal article" date="2024" name="Commun. Biol.">
        <title>Comparative genomic analysis of thermophilic fungi reveals convergent evolutionary adaptations and gene losses.</title>
        <authorList>
            <person name="Steindorff A.S."/>
            <person name="Aguilar-Pontes M.V."/>
            <person name="Robinson A.J."/>
            <person name="Andreopoulos B."/>
            <person name="LaButti K."/>
            <person name="Kuo A."/>
            <person name="Mondo S."/>
            <person name="Riley R."/>
            <person name="Otillar R."/>
            <person name="Haridas S."/>
            <person name="Lipzen A."/>
            <person name="Grimwood J."/>
            <person name="Schmutz J."/>
            <person name="Clum A."/>
            <person name="Reid I.D."/>
            <person name="Moisan M.C."/>
            <person name="Butler G."/>
            <person name="Nguyen T.T.M."/>
            <person name="Dewar K."/>
            <person name="Conant G."/>
            <person name="Drula E."/>
            <person name="Henrissat B."/>
            <person name="Hansel C."/>
            <person name="Singer S."/>
            <person name="Hutchinson M.I."/>
            <person name="de Vries R.P."/>
            <person name="Natvig D.O."/>
            <person name="Powell A.J."/>
            <person name="Tsang A."/>
            <person name="Grigoriev I.V."/>
        </authorList>
    </citation>
    <scope>NUCLEOTIDE SEQUENCE [LARGE SCALE GENOMIC DNA]</scope>
    <source>
        <strain evidence="3 4">CBS 494.80</strain>
    </source>
</reference>
<evidence type="ECO:0000256" key="2">
    <source>
        <dbReference type="SAM" id="SignalP"/>
    </source>
</evidence>
<gene>
    <name evidence="3" type="ORF">VTL71DRAFT_5457</name>
</gene>
<feature type="signal peptide" evidence="2">
    <location>
        <begin position="1"/>
        <end position="18"/>
    </location>
</feature>
<protein>
    <submittedName>
        <fullName evidence="3">Uncharacterized protein</fullName>
    </submittedName>
</protein>
<evidence type="ECO:0000313" key="4">
    <source>
        <dbReference type="Proteomes" id="UP001595075"/>
    </source>
</evidence>
<accession>A0ABR4C172</accession>
<keyword evidence="4" id="KW-1185">Reference proteome</keyword>
<evidence type="ECO:0000313" key="3">
    <source>
        <dbReference type="EMBL" id="KAL2063652.1"/>
    </source>
</evidence>
<name>A0ABR4C172_9HELO</name>
<dbReference type="Proteomes" id="UP001595075">
    <property type="component" value="Unassembled WGS sequence"/>
</dbReference>
<evidence type="ECO:0000256" key="1">
    <source>
        <dbReference type="SAM" id="MobiDB-lite"/>
    </source>
</evidence>
<sequence length="101" mass="10983">MQLRQIVVLATWLAFASAVPIAAPEPEPLPYCITIGARKRGNCRRDDGSVEARSPIAAPEPEPLPYCITIGARKRGNCRRNDGPIEKRSSIAESEVDQVIG</sequence>
<proteinExistence type="predicted"/>
<comment type="caution">
    <text evidence="3">The sequence shown here is derived from an EMBL/GenBank/DDBJ whole genome shotgun (WGS) entry which is preliminary data.</text>
</comment>